<organism evidence="1 2">
    <name type="scientific">Micavibrio aeruginosavorus</name>
    <dbReference type="NCBI Taxonomy" id="349221"/>
    <lineage>
        <taxon>Bacteria</taxon>
        <taxon>Pseudomonadati</taxon>
        <taxon>Bdellovibrionota</taxon>
        <taxon>Bdellovibrionia</taxon>
        <taxon>Bdellovibrionales</taxon>
        <taxon>Pseudobdellovibrionaceae</taxon>
        <taxon>Micavibrio</taxon>
    </lineage>
</organism>
<proteinExistence type="predicted"/>
<dbReference type="InterPro" id="IPR025514">
    <property type="entry name" value="DUF4402"/>
</dbReference>
<evidence type="ECO:0000313" key="1">
    <source>
        <dbReference type="EMBL" id="QQG36913.1"/>
    </source>
</evidence>
<reference evidence="1 2" key="1">
    <citation type="submission" date="2020-07" db="EMBL/GenBank/DDBJ databases">
        <title>Huge and variable diversity of episymbiotic CPR bacteria and DPANN archaea in groundwater ecosystems.</title>
        <authorList>
            <person name="He C.Y."/>
            <person name="Keren R."/>
            <person name="Whittaker M."/>
            <person name="Farag I.F."/>
            <person name="Doudna J."/>
            <person name="Cate J.H.D."/>
            <person name="Banfield J.F."/>
        </authorList>
    </citation>
    <scope>NUCLEOTIDE SEQUENCE [LARGE SCALE GENOMIC DNA]</scope>
    <source>
        <strain evidence="1">NC_groundwater_70_Ag_B-0.1um_54_66</strain>
    </source>
</reference>
<dbReference type="Proteomes" id="UP000595362">
    <property type="component" value="Chromosome"/>
</dbReference>
<dbReference type="AlphaFoldDB" id="A0A7T5R3J3"/>
<evidence type="ECO:0000313" key="2">
    <source>
        <dbReference type="Proteomes" id="UP000595362"/>
    </source>
</evidence>
<dbReference type="Pfam" id="PF14352">
    <property type="entry name" value="DUF4402"/>
    <property type="match status" value="1"/>
</dbReference>
<dbReference type="EMBL" id="CP066681">
    <property type="protein sequence ID" value="QQG36913.1"/>
    <property type="molecule type" value="Genomic_DNA"/>
</dbReference>
<accession>A0A7T5R3J3</accession>
<name>A0A7T5R3J3_9BACT</name>
<gene>
    <name evidence="1" type="ORF">HYS17_03840</name>
</gene>
<protein>
    <submittedName>
        <fullName evidence="1">DUF4402 domain-containing protein</fullName>
    </submittedName>
</protein>
<sequence>MSKAVTSARTDKAIVRTGALAVMVTLSSVAMVKAIAATATLPVMAKLIRAIEITINTSLDFGTLAFTNEQVGEAKIDPATGVLTTDGNNSLMLAGGKPKAGRVIIRGSEFPVQVSMEQAAVQLSNGEMFVTVEDFNFLNKAVGSRVTITPNLTANTISLPVGATLKTKVGQLSGTYMGSNRVFANYQ</sequence>